<dbReference type="Proteomes" id="UP001274830">
    <property type="component" value="Unassembled WGS sequence"/>
</dbReference>
<proteinExistence type="predicted"/>
<dbReference type="EMBL" id="JAUTXT010000007">
    <property type="protein sequence ID" value="KAK3677207.1"/>
    <property type="molecule type" value="Genomic_DNA"/>
</dbReference>
<feature type="compositionally biased region" description="Basic residues" evidence="1">
    <location>
        <begin position="82"/>
        <end position="97"/>
    </location>
</feature>
<reference evidence="2" key="1">
    <citation type="submission" date="2023-07" db="EMBL/GenBank/DDBJ databases">
        <title>Black Yeasts Isolated from many extreme environments.</title>
        <authorList>
            <person name="Coleine C."/>
            <person name="Stajich J.E."/>
            <person name="Selbmann L."/>
        </authorList>
    </citation>
    <scope>NUCLEOTIDE SEQUENCE</scope>
    <source>
        <strain evidence="2">CCFEE 5485</strain>
    </source>
</reference>
<feature type="region of interest" description="Disordered" evidence="1">
    <location>
        <begin position="60"/>
        <end position="180"/>
    </location>
</feature>
<sequence length="180" mass="18884">MPLSNKQMEYLALAWQTFDIEPKIDYTKFAQIAGLASAASARELMRVTKNKLKDEYGALSGSVKAANSKNASGGGAGTPRKTPGKVKGVRGSGRKGWVRGSASVDGDADDGTPTPSQRGKKRGNPAVAGIGGEHGGDDDEMGGRDESPTKKIKKEVAGGGKAKEVDSVMAEEENDDDMWQ</sequence>
<keyword evidence="3" id="KW-1185">Reference proteome</keyword>
<evidence type="ECO:0000313" key="2">
    <source>
        <dbReference type="EMBL" id="KAK3677207.1"/>
    </source>
</evidence>
<gene>
    <name evidence="2" type="ORF">LTR78_002745</name>
</gene>
<comment type="caution">
    <text evidence="2">The sequence shown here is derived from an EMBL/GenBank/DDBJ whole genome shotgun (WGS) entry which is preliminary data.</text>
</comment>
<evidence type="ECO:0000313" key="3">
    <source>
        <dbReference type="Proteomes" id="UP001274830"/>
    </source>
</evidence>
<feature type="compositionally biased region" description="Acidic residues" evidence="1">
    <location>
        <begin position="169"/>
        <end position="180"/>
    </location>
</feature>
<organism evidence="2 3">
    <name type="scientific">Recurvomyces mirabilis</name>
    <dbReference type="NCBI Taxonomy" id="574656"/>
    <lineage>
        <taxon>Eukaryota</taxon>
        <taxon>Fungi</taxon>
        <taxon>Dikarya</taxon>
        <taxon>Ascomycota</taxon>
        <taxon>Pezizomycotina</taxon>
        <taxon>Dothideomycetes</taxon>
        <taxon>Dothideomycetidae</taxon>
        <taxon>Mycosphaerellales</taxon>
        <taxon>Teratosphaeriaceae</taxon>
        <taxon>Recurvomyces</taxon>
    </lineage>
</organism>
<accession>A0AAE0WSV7</accession>
<evidence type="ECO:0000256" key="1">
    <source>
        <dbReference type="SAM" id="MobiDB-lite"/>
    </source>
</evidence>
<protein>
    <submittedName>
        <fullName evidence="2">Uncharacterized protein</fullName>
    </submittedName>
</protein>
<name>A0AAE0WSV7_9PEZI</name>
<dbReference type="AlphaFoldDB" id="A0AAE0WSV7"/>